<evidence type="ECO:0000313" key="1">
    <source>
        <dbReference type="EMBL" id="VVO69200.1"/>
    </source>
</evidence>
<sequence>MSLFEHYQHLMADEAFILAGKPLPEGLLLSSEGSLQTFYAPFDHINEQARIVICGITPGLQQAMNALNEARRQLRNGASVALAKQAAKETASFSGPMRPNLIAMLDHIGVQTYLGIDSCERLFESHRHWVHYTSALRYPVFLNGENYSGNPGLLSRASLRNQIENHLSEEIRALPANCVYVPLGPKVGEVFEYLLTLGLLRPEQVLSGLPHPSGANAERISYFLGRKDKAALSVKTNAGSLDAAREQLTKKIGQLRAPAR</sequence>
<evidence type="ECO:0000313" key="2">
    <source>
        <dbReference type="Proteomes" id="UP000327111"/>
    </source>
</evidence>
<dbReference type="EMBL" id="CABVIF010000002">
    <property type="protein sequence ID" value="VVO69200.1"/>
    <property type="molecule type" value="Genomic_DNA"/>
</dbReference>
<dbReference type="RefSeq" id="WP_191635199.1">
    <property type="nucleotide sequence ID" value="NZ_CABVIF010000002.1"/>
</dbReference>
<proteinExistence type="predicted"/>
<dbReference type="Proteomes" id="UP000327111">
    <property type="component" value="Unassembled WGS sequence"/>
</dbReference>
<dbReference type="AlphaFoldDB" id="A0A5E7HYN1"/>
<evidence type="ECO:0008006" key="3">
    <source>
        <dbReference type="Google" id="ProtNLM"/>
    </source>
</evidence>
<accession>A0A5E7HYN1</accession>
<reference evidence="1 2" key="1">
    <citation type="submission" date="2019-09" db="EMBL/GenBank/DDBJ databases">
        <authorList>
            <person name="Chandra G."/>
            <person name="Truman W A."/>
        </authorList>
    </citation>
    <scope>NUCLEOTIDE SEQUENCE [LARGE SCALE GENOMIC DNA]</scope>
    <source>
        <strain evidence="1">PS854</strain>
    </source>
</reference>
<organism evidence="1 2">
    <name type="scientific">Pseudomonas fluorescens</name>
    <dbReference type="NCBI Taxonomy" id="294"/>
    <lineage>
        <taxon>Bacteria</taxon>
        <taxon>Pseudomonadati</taxon>
        <taxon>Pseudomonadota</taxon>
        <taxon>Gammaproteobacteria</taxon>
        <taxon>Pseudomonadales</taxon>
        <taxon>Pseudomonadaceae</taxon>
        <taxon>Pseudomonas</taxon>
    </lineage>
</organism>
<gene>
    <name evidence="1" type="ORF">PS854_01199</name>
</gene>
<protein>
    <recommendedName>
        <fullName evidence="3">Uracil DNA glycosylase superfamily protein</fullName>
    </recommendedName>
</protein>
<name>A0A5E7HYN1_PSEFL</name>